<sequence length="2231" mass="239694">MIIGLLPATAVAAAAEAKGAELPKLKQPPAVSVKEMTAGGTKPRGDRTPKWKTPKVTWPTSGSATVDLKAGSSGTAPERAGSLPVALRPAPSKAPKAAPYSAKVKVKVLDKSAARKAGVEGLLLTVGAADAGAKAGKAQVQVDYKSFRGAYGGDWAARLRLLQLPACALTTPDKPGCRIGTPLATTNNTEASTLTATVSVPGTEETFSGVSGTAPITVLAAAADDSGPTGNYKATTLQSSGSWSAGGSTGAFNWSYPIGVPAVPTGLQPSISLDYSSQSVDGRTAASNSQPSWVGDGWNWEPGYIERRYKPCNDDKENGTNTTKVGDLCWFNNNATMSLGGKSTELVYDKAEGWHPATDSGEKVEKLTGASNSDKGTAGVDGVGEHWKITTADGTQYFFGLNKLPGWRDNGTAADDPVTNSVLTVPVFGNQSGEPCYTASFASASCQQAWRWQLDYVVDPRENAMAYYWKTEANNYGLNVSETTGKATVTPYDRSGYLDRIEYGLRDSSVYTAKAMGQVKFDVTERCLTSCGTFDETNAKKWPDVPFDQYCKDGATECKSQYSPTFWSRKRLTGITTKILTGGAYKDVDSWALEQTFPPSGDGVSTPMWLDSITRTGKAGGSAPLPAVTFRGVQKPNRVDKLGDGLAPFIRLRMSQITTETGGTIGIDYLDPDCTTSNLPPTDASNTTRCYPVKWAYEGETAKLDWFTSYAVQRVTEGDNLVESPDTVTEYTYLGGADWTKSTDEFTKADDRTYSVARGFHRVQVRKGAALDPKTLSESRYFRGIDGADVKDSTGAAVTDREQFAGMLRETATYNGDGGALVSATSYTPWRSATTAVRTRSGLPDLEAYLTGTQAEETRTTVTGGVRTTKVTRHFDEYGKVDWTSSLGDVSKDGDEECLTTTYARNTAKWMLETISRAETVAVACGQTATRPDDIIDDVRTHYDGGAFGTAPTRGLITKVERINGSGVGYSTTGSTPSTCGSAKNELCYDIYGRALAAADANNKVTSTAYSPVTGEAPTSVVATNPLGHVETTSLDPLRGQPVAVKDANDKVTTTAYDALGRVTGVWIPTRSAQAYPKAPNYVFDYLVRRDGPAVVTTKTLDHNSEYRIGYAFYDGMLRPRQTQETSPDHAGRLVTETFYNTRGEAVRSSGRYFATGAAEPVLVTGQDTKYPASTETVFDGAGRPTAVIAKRFGDETKRTTTTYTGDSTTVIPPQGGTATTTAVDARGRTTELKQYTDPALTTSQSITYAYNPQGRLKQVTDPSGAKWTYAYDTRGRTTTTTDPDKGQTTTVFDTSDRPTDVTDARGITLHTDYDALNRKTTLKKGTATLAAWAYDTVAKGLPASATRYAGSNAYVNEITEYNDLDQPVGTAVTIPDNEGALAGTYEWFNFYDDNTGLLTETEHPEIGGLPAETVSNSYDTSGLLDTVYAGDDPLVAASTYNHYGQPIRQEHGEFGRQLFVTNEFDDHTSNLVHSYTDREAAPQRIEDTGYTYDPANNLLAIATAHGQDATRTTDTQCFTLDALRRITEAWTNTGTQCAQTPTTSAVGGQDAYWTSYTYDAVGNRKTETQHKTASGPAADTLRTYTAPATGTHQLPAVTQTGTDARTEIYTYDEAGNTKGRKFGNDATQTLNWDDEGHLKSLTKITDTTSYLYDADGQRLTRKDSTGTTLYLPGGNELHLDKTGKATGTRYYSPTGNNLAMRTGNKLTFTLTDHHNTTTTQITNDAAQTITRRKTTIFGAPRGTQPTNWIGNKTFVGGTTDQDTDLTHLGAREYDPRTGLFISVDPLMDLTDSQQIHGYTYANNNPITLTDPTGTRPDGACGGSSSQCNGKTETFTKTANGGWEWDGGDPVDTTPTANDIASQSNLENSALYDISHQVHKKYGGKSDVTRWMEAFWARYGARSTAHESGESNAITAYGDAMAVCNDLGCSDDLRNYFWDSMLTGVATEYGISDGGGMGGAPALTRSMKIGKATGGRSSSGSSSCKCFLAGTEVLMADGTSKNIEDVNVGDEVVTTDPETGKSGKRKVTHLIVTEDDKHFNELAVGGANGKAKLTATYEHPFWSPSVQKWIAARDLTEGTTLLTDDQTTVTVESNRAFSHYARTYNLTIEDFHTYYVLAGQTPVLVHNSTPACDLTKPGPYAVESIPARSQSQRFTQAEKDAINRIGDWFGCHSCGASSPGRPNWTPDHQPVSRFVLPGAPQRLYPHCMTCSSRQGGLVGHMPAKKGVPHVP</sequence>
<dbReference type="Gene3D" id="2.180.10.10">
    <property type="entry name" value="RHS repeat-associated core"/>
    <property type="match status" value="1"/>
</dbReference>
<dbReference type="Gene3D" id="2.170.16.10">
    <property type="entry name" value="Hedgehog/Intein (Hint) domain"/>
    <property type="match status" value="1"/>
</dbReference>
<feature type="region of interest" description="Disordered" evidence="2">
    <location>
        <begin position="26"/>
        <end position="96"/>
    </location>
</feature>
<dbReference type="InterPro" id="IPR031325">
    <property type="entry name" value="RHS_repeat"/>
</dbReference>
<gene>
    <name evidence="4" type="ORF">OG560_33700</name>
</gene>
<protein>
    <submittedName>
        <fullName evidence="4">Polymorphic toxin-type HINT domain-containing protein</fullName>
    </submittedName>
</protein>
<dbReference type="Pfam" id="PF05593">
    <property type="entry name" value="RHS_repeat"/>
    <property type="match status" value="1"/>
</dbReference>
<dbReference type="SUPFAM" id="SSF51294">
    <property type="entry name" value="Hedgehog/intein (Hint) domain"/>
    <property type="match status" value="1"/>
</dbReference>
<dbReference type="NCBIfam" id="TIGR03696">
    <property type="entry name" value="Rhs_assc_core"/>
    <property type="match status" value="1"/>
</dbReference>
<evidence type="ECO:0000313" key="4">
    <source>
        <dbReference type="EMBL" id="WTP70108.1"/>
    </source>
</evidence>
<dbReference type="EMBL" id="CP108135">
    <property type="protein sequence ID" value="WTP70108.1"/>
    <property type="molecule type" value="Genomic_DNA"/>
</dbReference>
<dbReference type="Pfam" id="PF25023">
    <property type="entry name" value="TEN_YD-shell"/>
    <property type="match status" value="1"/>
</dbReference>
<dbReference type="InterPro" id="IPR056823">
    <property type="entry name" value="TEN-like_YD-shell"/>
</dbReference>
<evidence type="ECO:0000256" key="1">
    <source>
        <dbReference type="ARBA" id="ARBA00022737"/>
    </source>
</evidence>
<reference evidence="4 5" key="1">
    <citation type="submission" date="2022-10" db="EMBL/GenBank/DDBJ databases">
        <title>The complete genomes of actinobacterial strains from the NBC collection.</title>
        <authorList>
            <person name="Joergensen T.S."/>
            <person name="Alvarez Arevalo M."/>
            <person name="Sterndorff E.B."/>
            <person name="Faurdal D."/>
            <person name="Vuksanovic O."/>
            <person name="Mourched A.-S."/>
            <person name="Charusanti P."/>
            <person name="Shaw S."/>
            <person name="Blin K."/>
            <person name="Weber T."/>
        </authorList>
    </citation>
    <scope>NUCLEOTIDE SEQUENCE [LARGE SCALE GENOMIC DNA]</scope>
    <source>
        <strain evidence="4 5">NBC_00185</strain>
    </source>
</reference>
<evidence type="ECO:0000259" key="3">
    <source>
        <dbReference type="SMART" id="SM00306"/>
    </source>
</evidence>
<name>A0ABZ1KCF7_9ACTN</name>
<dbReference type="InterPro" id="IPR022385">
    <property type="entry name" value="Rhs_assc_core"/>
</dbReference>
<evidence type="ECO:0000256" key="2">
    <source>
        <dbReference type="SAM" id="MobiDB-lite"/>
    </source>
</evidence>
<dbReference type="NCBIfam" id="TIGR01643">
    <property type="entry name" value="YD_repeat_2x"/>
    <property type="match status" value="2"/>
</dbReference>
<dbReference type="InterPro" id="IPR050708">
    <property type="entry name" value="T6SS_VgrG/RHS"/>
</dbReference>
<dbReference type="PANTHER" id="PTHR32305:SF17">
    <property type="entry name" value="TRNA NUCLEASE WAPA"/>
    <property type="match status" value="1"/>
</dbReference>
<evidence type="ECO:0000313" key="5">
    <source>
        <dbReference type="Proteomes" id="UP001622496"/>
    </source>
</evidence>
<dbReference type="InterPro" id="IPR003587">
    <property type="entry name" value="Hint_dom_N"/>
</dbReference>
<dbReference type="SMART" id="SM00306">
    <property type="entry name" value="HintN"/>
    <property type="match status" value="1"/>
</dbReference>
<dbReference type="InterPro" id="IPR030934">
    <property type="entry name" value="Intein_C"/>
</dbReference>
<accession>A0ABZ1KCF7</accession>
<dbReference type="InterPro" id="IPR036844">
    <property type="entry name" value="Hint_dom_sf"/>
</dbReference>
<keyword evidence="1" id="KW-0677">Repeat</keyword>
<dbReference type="PROSITE" id="PS50817">
    <property type="entry name" value="INTEIN_N_TER"/>
    <property type="match status" value="1"/>
</dbReference>
<dbReference type="InterPro" id="IPR006530">
    <property type="entry name" value="YD"/>
</dbReference>
<proteinExistence type="predicted"/>
<keyword evidence="5" id="KW-1185">Reference proteome</keyword>
<dbReference type="PROSITE" id="PS50818">
    <property type="entry name" value="INTEIN_C_TER"/>
    <property type="match status" value="1"/>
</dbReference>
<dbReference type="RefSeq" id="WP_334548519.1">
    <property type="nucleotide sequence ID" value="NZ_CP108135.1"/>
</dbReference>
<feature type="domain" description="Hint" evidence="3">
    <location>
        <begin position="1984"/>
        <end position="2085"/>
    </location>
</feature>
<organism evidence="4 5">
    <name type="scientific">[Kitasatospora] papulosa</name>
    <dbReference type="NCBI Taxonomy" id="1464011"/>
    <lineage>
        <taxon>Bacteria</taxon>
        <taxon>Bacillati</taxon>
        <taxon>Actinomycetota</taxon>
        <taxon>Actinomycetes</taxon>
        <taxon>Kitasatosporales</taxon>
        <taxon>Streptomycetaceae</taxon>
        <taxon>Streptomyces</taxon>
    </lineage>
</organism>
<dbReference type="Pfam" id="PF07591">
    <property type="entry name" value="PT-HINT"/>
    <property type="match status" value="1"/>
</dbReference>
<dbReference type="PANTHER" id="PTHR32305">
    <property type="match status" value="1"/>
</dbReference>
<dbReference type="Proteomes" id="UP001622496">
    <property type="component" value="Chromosome"/>
</dbReference>
<dbReference type="CDD" id="cd00081">
    <property type="entry name" value="Hint"/>
    <property type="match status" value="1"/>
</dbReference>
<dbReference type="InterPro" id="IPR006141">
    <property type="entry name" value="Intein_N"/>
</dbReference>
<feature type="region of interest" description="Disordered" evidence="2">
    <location>
        <begin position="355"/>
        <end position="379"/>
    </location>
</feature>